<feature type="domain" description="GGDEF" evidence="1">
    <location>
        <begin position="195"/>
        <end position="295"/>
    </location>
</feature>
<comment type="caution">
    <text evidence="2">The sequence shown here is derived from an EMBL/GenBank/DDBJ whole genome shotgun (WGS) entry which is preliminary data.</text>
</comment>
<name>A0ABQ0A717_9GAMM</name>
<sequence length="341" mass="38478">MEISIANENRRLREIVQQLLDRIDDNQRIQRHFHNFELSLLNSTDLHSTISLLLDEACRHFRLASSSLILLDTEGSLEELFDATQVNYHQSRLQLRRGSEFYDKIYPDTPRVLLQEVDVLTATRLFPGTPKVGSAAFLPLQHQTQIFGSLHFASSDSARFVASKGTDLLDHLAAVTSQSLRHTIAIERENLKSLLDPILEIGNARYFNRTLSRELDRARREASHLSCMLLIVSAHNEQITPVLKSLVKELKENIRRVDVCSVIDENCIAVLLPGSDSRQSQTLADRIRRSIMKLGFGDQVAIGVHSWKARKTKNGLSEDALEKAGVELVSQAKEKVIPLNS</sequence>
<protein>
    <recommendedName>
        <fullName evidence="1">GGDEF domain-containing protein</fullName>
    </recommendedName>
</protein>
<dbReference type="Proteomes" id="UP001465153">
    <property type="component" value="Unassembled WGS sequence"/>
</dbReference>
<dbReference type="EMBL" id="BAABWN010000003">
    <property type="protein sequence ID" value="GAA6167451.1"/>
    <property type="molecule type" value="Genomic_DNA"/>
</dbReference>
<dbReference type="SUPFAM" id="SSF55781">
    <property type="entry name" value="GAF domain-like"/>
    <property type="match status" value="1"/>
</dbReference>
<dbReference type="RefSeq" id="WP_353302083.1">
    <property type="nucleotide sequence ID" value="NZ_BAABWN010000003.1"/>
</dbReference>
<evidence type="ECO:0000259" key="1">
    <source>
        <dbReference type="Pfam" id="PF00990"/>
    </source>
</evidence>
<dbReference type="InterPro" id="IPR043128">
    <property type="entry name" value="Rev_trsase/Diguanyl_cyclase"/>
</dbReference>
<dbReference type="InterPro" id="IPR029787">
    <property type="entry name" value="Nucleotide_cyclase"/>
</dbReference>
<dbReference type="InterPro" id="IPR000160">
    <property type="entry name" value="GGDEF_dom"/>
</dbReference>
<dbReference type="Pfam" id="PF00990">
    <property type="entry name" value="GGDEF"/>
    <property type="match status" value="1"/>
</dbReference>
<dbReference type="PANTHER" id="PTHR38765">
    <property type="entry name" value="DUF484 DOMAIN-CONTAINING PROTEIN"/>
    <property type="match status" value="1"/>
</dbReference>
<dbReference type="PANTHER" id="PTHR38765:SF1">
    <property type="entry name" value="DUF484 DOMAIN-CONTAINING PROTEIN"/>
    <property type="match status" value="1"/>
</dbReference>
<dbReference type="InterPro" id="IPR007435">
    <property type="entry name" value="DUF484"/>
</dbReference>
<keyword evidence="3" id="KW-1185">Reference proteome</keyword>
<proteinExistence type="predicted"/>
<dbReference type="Gene3D" id="3.30.70.270">
    <property type="match status" value="1"/>
</dbReference>
<organism evidence="2 3">
    <name type="scientific">Sessilibacter corallicola</name>
    <dbReference type="NCBI Taxonomy" id="2904075"/>
    <lineage>
        <taxon>Bacteria</taxon>
        <taxon>Pseudomonadati</taxon>
        <taxon>Pseudomonadota</taxon>
        <taxon>Gammaproteobacteria</taxon>
        <taxon>Cellvibrionales</taxon>
        <taxon>Cellvibrionaceae</taxon>
        <taxon>Sessilibacter</taxon>
    </lineage>
</organism>
<accession>A0ABQ0A717</accession>
<dbReference type="InterPro" id="IPR029016">
    <property type="entry name" value="GAF-like_dom_sf"/>
</dbReference>
<evidence type="ECO:0000313" key="2">
    <source>
        <dbReference type="EMBL" id="GAA6167451.1"/>
    </source>
</evidence>
<reference evidence="2 3" key="1">
    <citation type="submission" date="2024-04" db="EMBL/GenBank/DDBJ databases">
        <title>Draft genome sequence of Sessilibacter corallicola NBRC 116591.</title>
        <authorList>
            <person name="Miyakawa T."/>
            <person name="Kusuya Y."/>
            <person name="Miura T."/>
        </authorList>
    </citation>
    <scope>NUCLEOTIDE SEQUENCE [LARGE SCALE GENOMIC DNA]</scope>
    <source>
        <strain evidence="2 3">KU-00831-HH</strain>
    </source>
</reference>
<dbReference type="SUPFAM" id="SSF55073">
    <property type="entry name" value="Nucleotide cyclase"/>
    <property type="match status" value="1"/>
</dbReference>
<dbReference type="Pfam" id="PF04340">
    <property type="entry name" value="DUF484"/>
    <property type="match status" value="1"/>
</dbReference>
<dbReference type="Gene3D" id="3.30.450.40">
    <property type="match status" value="1"/>
</dbReference>
<evidence type="ECO:0000313" key="3">
    <source>
        <dbReference type="Proteomes" id="UP001465153"/>
    </source>
</evidence>
<gene>
    <name evidence="2" type="ORF">NBRC116591_12610</name>
</gene>